<keyword evidence="2" id="KW-1185">Reference proteome</keyword>
<dbReference type="Proteomes" id="UP000799755">
    <property type="component" value="Unassembled WGS sequence"/>
</dbReference>
<protein>
    <submittedName>
        <fullName evidence="1">Uncharacterized protein</fullName>
    </submittedName>
</protein>
<sequence length="468" mass="52963">MDRGWFDYNSLSMLPQQAQPLYVNRPRLPPDHDTAPSRHGVEYHSFTGAPKSNARRATSASQPEGADSVSSQPKQQIVRPILPREGLQFLSPPLSPKNRLWEASSISNPRNTGRNIVGRENLHDGERKSYSPPSGYNSHCASEVGNSQNSTLSLNCGSQGGLTKSVALPDASPVNRWQQAQEYRRKVYQVPYRDPRLDFTIVGVEQNAEFWVGQLALAMTNVHNVKDREGSHAMKMFLPNVYDPLLVEATCRDILRSLIDRCKNGFRGPNTFNKAIKPGKELEADKTATCEERLSNIIRALTWNKRVCKDVLYDDWKIRLLVNHPLAYDREKDSQKGSNDQRRLRHIKEREKLKKTEEELRAYQIVNTQTQPENTSEQTNLTRSHDSTATVSIQQGNYFAERILPHQPPWTRQLIGSSFSSPMMLSLNSPATRQGLDGNNTRGMKRTRLGGGFDDDVNETKQAKSEKQ</sequence>
<reference evidence="1" key="1">
    <citation type="journal article" date="2020" name="Stud. Mycol.">
        <title>101 Dothideomycetes genomes: a test case for predicting lifestyles and emergence of pathogens.</title>
        <authorList>
            <person name="Haridas S."/>
            <person name="Albert R."/>
            <person name="Binder M."/>
            <person name="Bloem J."/>
            <person name="Labutti K."/>
            <person name="Salamov A."/>
            <person name="Andreopoulos B."/>
            <person name="Baker S."/>
            <person name="Barry K."/>
            <person name="Bills G."/>
            <person name="Bluhm B."/>
            <person name="Cannon C."/>
            <person name="Castanera R."/>
            <person name="Culley D."/>
            <person name="Daum C."/>
            <person name="Ezra D."/>
            <person name="Gonzalez J."/>
            <person name="Henrissat B."/>
            <person name="Kuo A."/>
            <person name="Liang C."/>
            <person name="Lipzen A."/>
            <person name="Lutzoni F."/>
            <person name="Magnuson J."/>
            <person name="Mondo S."/>
            <person name="Nolan M."/>
            <person name="Ohm R."/>
            <person name="Pangilinan J."/>
            <person name="Park H.-J."/>
            <person name="Ramirez L."/>
            <person name="Alfaro M."/>
            <person name="Sun H."/>
            <person name="Tritt A."/>
            <person name="Yoshinaga Y."/>
            <person name="Zwiers L.-H."/>
            <person name="Turgeon B."/>
            <person name="Goodwin S."/>
            <person name="Spatafora J."/>
            <person name="Crous P."/>
            <person name="Grigoriev I."/>
        </authorList>
    </citation>
    <scope>NUCLEOTIDE SEQUENCE</scope>
    <source>
        <strain evidence="1">ATCC 200398</strain>
    </source>
</reference>
<dbReference type="EMBL" id="MU003519">
    <property type="protein sequence ID" value="KAF2467701.1"/>
    <property type="molecule type" value="Genomic_DNA"/>
</dbReference>
<gene>
    <name evidence="1" type="ORF">BDR25DRAFT_316700</name>
</gene>
<accession>A0ACB6QLA5</accession>
<proteinExistence type="predicted"/>
<evidence type="ECO:0000313" key="2">
    <source>
        <dbReference type="Proteomes" id="UP000799755"/>
    </source>
</evidence>
<comment type="caution">
    <text evidence="1">The sequence shown here is derived from an EMBL/GenBank/DDBJ whole genome shotgun (WGS) entry which is preliminary data.</text>
</comment>
<evidence type="ECO:0000313" key="1">
    <source>
        <dbReference type="EMBL" id="KAF2467701.1"/>
    </source>
</evidence>
<name>A0ACB6QLA5_9PLEO</name>
<organism evidence="1 2">
    <name type="scientific">Lindgomyces ingoldianus</name>
    <dbReference type="NCBI Taxonomy" id="673940"/>
    <lineage>
        <taxon>Eukaryota</taxon>
        <taxon>Fungi</taxon>
        <taxon>Dikarya</taxon>
        <taxon>Ascomycota</taxon>
        <taxon>Pezizomycotina</taxon>
        <taxon>Dothideomycetes</taxon>
        <taxon>Pleosporomycetidae</taxon>
        <taxon>Pleosporales</taxon>
        <taxon>Lindgomycetaceae</taxon>
        <taxon>Lindgomyces</taxon>
    </lineage>
</organism>